<accession>A0A224Y2D4</accession>
<evidence type="ECO:0000313" key="1">
    <source>
        <dbReference type="EMBL" id="JAW14661.1"/>
    </source>
</evidence>
<protein>
    <submittedName>
        <fullName evidence="1">Uncharacterized protein</fullName>
    </submittedName>
</protein>
<reference evidence="1" key="1">
    <citation type="journal article" date="2018" name="PLoS Negl. Trop. Dis.">
        <title>An insight into the salivary gland and fat body transcriptome of Panstrongylus lignarius (Hemiptera: Heteroptera), the main vector of Chagas disease in Peru.</title>
        <authorList>
            <person name="Nevoa J.C."/>
            <person name="Mendes M.T."/>
            <person name="da Silva M.V."/>
            <person name="Soares S.C."/>
            <person name="Oliveira C.J.F."/>
            <person name="Ribeiro J.M.C."/>
        </authorList>
    </citation>
    <scope>NUCLEOTIDE SEQUENCE</scope>
</reference>
<organism evidence="1">
    <name type="scientific">Panstrongylus lignarius</name>
    <dbReference type="NCBI Taxonomy" id="156445"/>
    <lineage>
        <taxon>Eukaryota</taxon>
        <taxon>Metazoa</taxon>
        <taxon>Ecdysozoa</taxon>
        <taxon>Arthropoda</taxon>
        <taxon>Hexapoda</taxon>
        <taxon>Insecta</taxon>
        <taxon>Pterygota</taxon>
        <taxon>Neoptera</taxon>
        <taxon>Paraneoptera</taxon>
        <taxon>Hemiptera</taxon>
        <taxon>Heteroptera</taxon>
        <taxon>Panheteroptera</taxon>
        <taxon>Cimicomorpha</taxon>
        <taxon>Reduviidae</taxon>
        <taxon>Triatominae</taxon>
        <taxon>Panstrongylus</taxon>
    </lineage>
</organism>
<proteinExistence type="predicted"/>
<dbReference type="AlphaFoldDB" id="A0A224Y2D4"/>
<name>A0A224Y2D4_9HEMI</name>
<dbReference type="EMBL" id="GFTR01001765">
    <property type="protein sequence ID" value="JAW14661.1"/>
    <property type="molecule type" value="Transcribed_RNA"/>
</dbReference>
<sequence length="108" mass="11489">MEIPLLLTAALNIGFGSGSSVIIHTFIHSLFVFDFRKAFITACTYSPSSKVAASATGSFTQPRLSSTGRKASLRAPIILNNPFIYGLGMVFAAIGLNDIDLCRSSTSK</sequence>